<dbReference type="PANTHER" id="PTHR37919:SF2">
    <property type="entry name" value="EXPERA DOMAIN-CONTAINING PROTEIN"/>
    <property type="match status" value="1"/>
</dbReference>
<dbReference type="RefSeq" id="XP_025600768.1">
    <property type="nucleotide sequence ID" value="XM_025741582.1"/>
</dbReference>
<organism evidence="3 4">
    <name type="scientific">Tilletiopsis washingtonensis</name>
    <dbReference type="NCBI Taxonomy" id="58919"/>
    <lineage>
        <taxon>Eukaryota</taxon>
        <taxon>Fungi</taxon>
        <taxon>Dikarya</taxon>
        <taxon>Basidiomycota</taxon>
        <taxon>Ustilaginomycotina</taxon>
        <taxon>Exobasidiomycetes</taxon>
        <taxon>Entylomatales</taxon>
        <taxon>Entylomatales incertae sedis</taxon>
        <taxon>Tilletiopsis</taxon>
    </lineage>
</organism>
<protein>
    <recommendedName>
        <fullName evidence="5">EXPERA domain-containing protein</fullName>
    </recommendedName>
</protein>
<evidence type="ECO:0000313" key="4">
    <source>
        <dbReference type="Proteomes" id="UP000245946"/>
    </source>
</evidence>
<feature type="compositionally biased region" description="Basic residues" evidence="1">
    <location>
        <begin position="196"/>
        <end position="209"/>
    </location>
</feature>
<name>A0A316ZG41_9BASI</name>
<dbReference type="OrthoDB" id="60858at2759"/>
<dbReference type="EMBL" id="KZ819285">
    <property type="protein sequence ID" value="PWO00490.1"/>
    <property type="molecule type" value="Genomic_DNA"/>
</dbReference>
<evidence type="ECO:0008006" key="5">
    <source>
        <dbReference type="Google" id="ProtNLM"/>
    </source>
</evidence>
<feature type="transmembrane region" description="Helical" evidence="2">
    <location>
        <begin position="147"/>
        <end position="169"/>
    </location>
</feature>
<dbReference type="STRING" id="58919.A0A316ZG41"/>
<feature type="region of interest" description="Disordered" evidence="1">
    <location>
        <begin position="180"/>
        <end position="209"/>
    </location>
</feature>
<keyword evidence="4" id="KW-1185">Reference proteome</keyword>
<evidence type="ECO:0000256" key="1">
    <source>
        <dbReference type="SAM" id="MobiDB-lite"/>
    </source>
</evidence>
<dbReference type="PANTHER" id="PTHR37919">
    <property type="entry name" value="PROTEIN CBG05606"/>
    <property type="match status" value="1"/>
</dbReference>
<evidence type="ECO:0000256" key="2">
    <source>
        <dbReference type="SAM" id="Phobius"/>
    </source>
</evidence>
<feature type="transmembrane region" description="Helical" evidence="2">
    <location>
        <begin position="102"/>
        <end position="127"/>
    </location>
</feature>
<sequence>MAVSALHLHAPKRWISAWFFFSSLLVLWDAGYIFARPHSFRGGWLFAPWAPYELYGTIDLIYSQRAYKEGWGFTAAQGALNIVETILNFSYLYLAHRASPPYAAVAPLVGFTAVVMTESKTALYWLQDHLGGPNGWVYTGHCSTRDWWLLFALPNGAWLVGPAVVAYVLGREIAHSLRSGAGVAGHPKGPAAGTRSRSKSGRKSLTKAA</sequence>
<dbReference type="GeneID" id="37269126"/>
<gene>
    <name evidence="3" type="ORF">FA09DRAFT_327918</name>
</gene>
<feature type="transmembrane region" description="Helical" evidence="2">
    <location>
        <begin position="15"/>
        <end position="35"/>
    </location>
</feature>
<proteinExistence type="predicted"/>
<keyword evidence="2" id="KW-0472">Membrane</keyword>
<keyword evidence="2" id="KW-0812">Transmembrane</keyword>
<reference evidence="3 4" key="1">
    <citation type="journal article" date="2018" name="Mol. Biol. Evol.">
        <title>Broad Genomic Sampling Reveals a Smut Pathogenic Ancestry of the Fungal Clade Ustilaginomycotina.</title>
        <authorList>
            <person name="Kijpornyongpan T."/>
            <person name="Mondo S.J."/>
            <person name="Barry K."/>
            <person name="Sandor L."/>
            <person name="Lee J."/>
            <person name="Lipzen A."/>
            <person name="Pangilinan J."/>
            <person name="LaButti K."/>
            <person name="Hainaut M."/>
            <person name="Henrissat B."/>
            <person name="Grigoriev I.V."/>
            <person name="Spatafora J.W."/>
            <person name="Aime M.C."/>
        </authorList>
    </citation>
    <scope>NUCLEOTIDE SEQUENCE [LARGE SCALE GENOMIC DNA]</scope>
    <source>
        <strain evidence="3 4">MCA 4186</strain>
    </source>
</reference>
<dbReference type="Proteomes" id="UP000245946">
    <property type="component" value="Unassembled WGS sequence"/>
</dbReference>
<accession>A0A316ZG41</accession>
<evidence type="ECO:0000313" key="3">
    <source>
        <dbReference type="EMBL" id="PWO00490.1"/>
    </source>
</evidence>
<dbReference type="AlphaFoldDB" id="A0A316ZG41"/>
<keyword evidence="2" id="KW-1133">Transmembrane helix</keyword>